<keyword evidence="1" id="KW-0646">Protease inhibitor</keyword>
<dbReference type="InterPro" id="IPR027214">
    <property type="entry name" value="Cystatin"/>
</dbReference>
<dbReference type="SUPFAM" id="SSF54403">
    <property type="entry name" value="Cystatin/monellin"/>
    <property type="match status" value="1"/>
</dbReference>
<evidence type="ECO:0000256" key="1">
    <source>
        <dbReference type="RuleBase" id="RU362130"/>
    </source>
</evidence>
<dbReference type="PANTHER" id="PTHR11413">
    <property type="entry name" value="CYSTATIN FAMILY MEMBER"/>
    <property type="match status" value="1"/>
</dbReference>
<protein>
    <recommendedName>
        <fullName evidence="1">Cysteine proteinase inhibitor</fullName>
    </recommendedName>
</protein>
<reference evidence="2 3" key="1">
    <citation type="submission" date="2018-10" db="EMBL/GenBank/DDBJ databases">
        <title>A high-quality apple genome assembly.</title>
        <authorList>
            <person name="Hu J."/>
        </authorList>
    </citation>
    <scope>NUCLEOTIDE SEQUENCE [LARGE SCALE GENOMIC DNA]</scope>
    <source>
        <strain evidence="3">cv. HFTH1</strain>
        <tissue evidence="2">Young leaf</tissue>
    </source>
</reference>
<accession>A0A498I3A8</accession>
<sequence length="279" mass="31468">MNIIRATNITPPLVLVAGNMGKTRSLCFPRAVPNFVTDSRIAGTEYVSARAGENSPTYGVYPPRPHPSLYPVYHPVNMAPARFSVDEFNKEADAKLHLVRVVVALEQPRWGYFHQLLTLEVVDEDVAKIYDADVKTKFGSSDMRLVSFREDAYIVADSTIASTAASDTGSTLMCDPDYLLARAIEKLPTYGFLFPRPRPSPYPVDHHLIMAPARFAVDEINKEKNANLHLVRVVAAFDRRSFEYFDWRCLMRAWPKFTEQKSGSSDMRLVVFYEVGNPS</sequence>
<dbReference type="Proteomes" id="UP000290289">
    <property type="component" value="Chromosome 14"/>
</dbReference>
<dbReference type="EMBL" id="RDQH01000340">
    <property type="protein sequence ID" value="RXH77670.1"/>
    <property type="molecule type" value="Genomic_DNA"/>
</dbReference>
<comment type="similarity">
    <text evidence="1">Belongs to the cystatin family. Phytocystatin subfamily.</text>
</comment>
<gene>
    <name evidence="2" type="ORF">DVH24_039641</name>
</gene>
<evidence type="ECO:0000313" key="3">
    <source>
        <dbReference type="Proteomes" id="UP000290289"/>
    </source>
</evidence>
<organism evidence="2 3">
    <name type="scientific">Malus domestica</name>
    <name type="common">Apple</name>
    <name type="synonym">Pyrus malus</name>
    <dbReference type="NCBI Taxonomy" id="3750"/>
    <lineage>
        <taxon>Eukaryota</taxon>
        <taxon>Viridiplantae</taxon>
        <taxon>Streptophyta</taxon>
        <taxon>Embryophyta</taxon>
        <taxon>Tracheophyta</taxon>
        <taxon>Spermatophyta</taxon>
        <taxon>Magnoliopsida</taxon>
        <taxon>eudicotyledons</taxon>
        <taxon>Gunneridae</taxon>
        <taxon>Pentapetalae</taxon>
        <taxon>rosids</taxon>
        <taxon>fabids</taxon>
        <taxon>Rosales</taxon>
        <taxon>Rosaceae</taxon>
        <taxon>Amygdaloideae</taxon>
        <taxon>Maleae</taxon>
        <taxon>Malus</taxon>
    </lineage>
</organism>
<comment type="caution">
    <text evidence="2">The sequence shown here is derived from an EMBL/GenBank/DDBJ whole genome shotgun (WGS) entry which is preliminary data.</text>
</comment>
<dbReference type="InterPro" id="IPR046350">
    <property type="entry name" value="Cystatin_sf"/>
</dbReference>
<name>A0A498I3A8_MALDO</name>
<keyword evidence="1" id="KW-0789">Thiol protease inhibitor</keyword>
<dbReference type="Gene3D" id="3.10.450.10">
    <property type="match status" value="2"/>
</dbReference>
<dbReference type="GO" id="GO:0004869">
    <property type="term" value="F:cysteine-type endopeptidase inhibitor activity"/>
    <property type="evidence" value="ECO:0007669"/>
    <property type="project" value="UniProtKB-KW"/>
</dbReference>
<keyword evidence="3" id="KW-1185">Reference proteome</keyword>
<dbReference type="PANTHER" id="PTHR11413:SF103">
    <property type="entry name" value="CYSTEINE PROTEINASE INHIBITOR 12"/>
    <property type="match status" value="1"/>
</dbReference>
<dbReference type="AlphaFoldDB" id="A0A498I3A8"/>
<proteinExistence type="inferred from homology"/>
<evidence type="ECO:0000313" key="2">
    <source>
        <dbReference type="EMBL" id="RXH77670.1"/>
    </source>
</evidence>